<organism evidence="3 4">
    <name type="scientific">Paracraurococcus ruber</name>
    <dbReference type="NCBI Taxonomy" id="77675"/>
    <lineage>
        <taxon>Bacteria</taxon>
        <taxon>Pseudomonadati</taxon>
        <taxon>Pseudomonadota</taxon>
        <taxon>Alphaproteobacteria</taxon>
        <taxon>Acetobacterales</taxon>
        <taxon>Roseomonadaceae</taxon>
        <taxon>Paracraurococcus</taxon>
    </lineage>
</organism>
<dbReference type="InterPro" id="IPR036754">
    <property type="entry name" value="YbaK/aa-tRNA-synt-asso_dom_sf"/>
</dbReference>
<dbReference type="CDD" id="cd04335">
    <property type="entry name" value="PrdX_deacylase"/>
    <property type="match status" value="1"/>
</dbReference>
<proteinExistence type="inferred from homology"/>
<comment type="similarity">
    <text evidence="1">Belongs to the PRORSD1 family.</text>
</comment>
<evidence type="ECO:0000313" key="4">
    <source>
        <dbReference type="Proteomes" id="UP000697995"/>
    </source>
</evidence>
<name>A0ABS1D4T6_9PROT</name>
<accession>A0ABS1D4T6</accession>
<dbReference type="SUPFAM" id="SSF55826">
    <property type="entry name" value="YbaK/ProRS associated domain"/>
    <property type="match status" value="1"/>
</dbReference>
<evidence type="ECO:0000259" key="2">
    <source>
        <dbReference type="Pfam" id="PF04073"/>
    </source>
</evidence>
<dbReference type="RefSeq" id="WP_133222328.1">
    <property type="nucleotide sequence ID" value="NZ_NRSG01000310.1"/>
</dbReference>
<comment type="caution">
    <text evidence="3">The sequence shown here is derived from an EMBL/GenBank/DDBJ whole genome shotgun (WGS) entry which is preliminary data.</text>
</comment>
<keyword evidence="4" id="KW-1185">Reference proteome</keyword>
<feature type="domain" description="YbaK/aminoacyl-tRNA synthetase-associated" evidence="2">
    <location>
        <begin position="24"/>
        <end position="157"/>
    </location>
</feature>
<dbReference type="PANTHER" id="PTHR31423">
    <property type="entry name" value="YBAK DOMAIN-CONTAINING PROTEIN"/>
    <property type="match status" value="1"/>
</dbReference>
<dbReference type="Gene3D" id="3.90.960.10">
    <property type="entry name" value="YbaK/aminoacyl-tRNA synthetase-associated domain"/>
    <property type="match status" value="1"/>
</dbReference>
<dbReference type="InterPro" id="IPR007214">
    <property type="entry name" value="YbaK/aa-tRNA-synth-assoc-dom"/>
</dbReference>
<evidence type="ECO:0000256" key="1">
    <source>
        <dbReference type="ARBA" id="ARBA00010201"/>
    </source>
</evidence>
<dbReference type="InterPro" id="IPR040285">
    <property type="entry name" value="ProX/PRXD1"/>
</dbReference>
<dbReference type="Pfam" id="PF04073">
    <property type="entry name" value="tRNA_edit"/>
    <property type="match status" value="1"/>
</dbReference>
<dbReference type="Proteomes" id="UP000697995">
    <property type="component" value="Unassembled WGS sequence"/>
</dbReference>
<reference evidence="3 4" key="1">
    <citation type="journal article" date="2020" name="Microorganisms">
        <title>Osmotic Adaptation and Compatible Solute Biosynthesis of Phototrophic Bacteria as Revealed from Genome Analyses.</title>
        <authorList>
            <person name="Imhoff J.F."/>
            <person name="Rahn T."/>
            <person name="Kunzel S."/>
            <person name="Keller A."/>
            <person name="Neulinger S.C."/>
        </authorList>
    </citation>
    <scope>NUCLEOTIDE SEQUENCE [LARGE SCALE GENOMIC DNA]</scope>
    <source>
        <strain evidence="3 4">DSM 15382</strain>
    </source>
</reference>
<protein>
    <recommendedName>
        <fullName evidence="2">YbaK/aminoacyl-tRNA synthetase-associated domain-containing protein</fullName>
    </recommendedName>
</protein>
<gene>
    <name evidence="3" type="ORF">CKO45_25030</name>
</gene>
<sequence>MPETPEGLLARLEALGLETRTVTHPPVFTVAESRELRGTLEGGHSKNLFLRPARKAPGEDARPHLLAVLQEDRQVSVNALARAAGAGRVEMAPAEDLMALLGVIPGSVTPFGMVNAPPGAVRVVLDAGLMRDHSWVHFHPLANNMTTAIRPAGLLRFLESLGHRPEVLEIPAPGG</sequence>
<evidence type="ECO:0000313" key="3">
    <source>
        <dbReference type="EMBL" id="MBK1661476.1"/>
    </source>
</evidence>
<dbReference type="PANTHER" id="PTHR31423:SF3">
    <property type="entry name" value="PROLYL-TRNA SYNTHETASE ASSOCIATED DOMAIN-CONTAINING PROTEIN 1-RELATED"/>
    <property type="match status" value="1"/>
</dbReference>
<dbReference type="EMBL" id="NRSG01000310">
    <property type="protein sequence ID" value="MBK1661476.1"/>
    <property type="molecule type" value="Genomic_DNA"/>
</dbReference>